<evidence type="ECO:0000313" key="2">
    <source>
        <dbReference type="Proteomes" id="UP000315295"/>
    </source>
</evidence>
<comment type="caution">
    <text evidence="1">The sequence shown here is derived from an EMBL/GenBank/DDBJ whole genome shotgun (WGS) entry which is preliminary data.</text>
</comment>
<sequence length="125" mass="13788">MSAAIQWTTVRMVATWNALQHRYPASEQVPAHELRLSVFDLSDALPHDGLFGAQLRRHSCDEGGPIAEPEVKGSVSQDLRAQCRFLLLRRFHSFAVSTASPSFVFQCFAMFSESGSSAFGVLRSA</sequence>
<dbReference type="Proteomes" id="UP000315295">
    <property type="component" value="Unassembled WGS sequence"/>
</dbReference>
<evidence type="ECO:0000313" key="1">
    <source>
        <dbReference type="EMBL" id="TQD96914.1"/>
    </source>
</evidence>
<keyword evidence="2" id="KW-1185">Reference proteome</keyword>
<accession>A0A540MDX6</accession>
<organism evidence="1 2">
    <name type="scientific">Malus baccata</name>
    <name type="common">Siberian crab apple</name>
    <name type="synonym">Pyrus baccata</name>
    <dbReference type="NCBI Taxonomy" id="106549"/>
    <lineage>
        <taxon>Eukaryota</taxon>
        <taxon>Viridiplantae</taxon>
        <taxon>Streptophyta</taxon>
        <taxon>Embryophyta</taxon>
        <taxon>Tracheophyta</taxon>
        <taxon>Spermatophyta</taxon>
        <taxon>Magnoliopsida</taxon>
        <taxon>eudicotyledons</taxon>
        <taxon>Gunneridae</taxon>
        <taxon>Pentapetalae</taxon>
        <taxon>rosids</taxon>
        <taxon>fabids</taxon>
        <taxon>Rosales</taxon>
        <taxon>Rosaceae</taxon>
        <taxon>Amygdaloideae</taxon>
        <taxon>Maleae</taxon>
        <taxon>Malus</taxon>
    </lineage>
</organism>
<name>A0A540MDX6_MALBA</name>
<dbReference type="AlphaFoldDB" id="A0A540MDX6"/>
<proteinExistence type="predicted"/>
<gene>
    <name evidence="1" type="ORF">C1H46_017463</name>
</gene>
<dbReference type="EMBL" id="VIEB01000283">
    <property type="protein sequence ID" value="TQD96914.1"/>
    <property type="molecule type" value="Genomic_DNA"/>
</dbReference>
<protein>
    <submittedName>
        <fullName evidence="1">Uncharacterized protein</fullName>
    </submittedName>
</protein>
<reference evidence="1 2" key="1">
    <citation type="journal article" date="2019" name="G3 (Bethesda)">
        <title>Sequencing of a Wild Apple (Malus baccata) Genome Unravels the Differences Between Cultivated and Wild Apple Species Regarding Disease Resistance and Cold Tolerance.</title>
        <authorList>
            <person name="Chen X."/>
        </authorList>
    </citation>
    <scope>NUCLEOTIDE SEQUENCE [LARGE SCALE GENOMIC DNA]</scope>
    <source>
        <strain evidence="2">cv. Shandingzi</strain>
        <tissue evidence="1">Leaves</tissue>
    </source>
</reference>